<dbReference type="PANTHER" id="PTHR43780:SF2">
    <property type="entry name" value="1-AMINOCYCLOPROPANE-1-CARBOXYLATE DEAMINASE-RELATED"/>
    <property type="match status" value="1"/>
</dbReference>
<dbReference type="InterPro" id="IPR001926">
    <property type="entry name" value="TrpB-like_PALP"/>
</dbReference>
<keyword evidence="3" id="KW-0663">Pyridoxal phosphate</keyword>
<proteinExistence type="inferred from homology"/>
<dbReference type="Gene3D" id="3.40.50.1100">
    <property type="match status" value="2"/>
</dbReference>
<dbReference type="Proteomes" id="UP001378242">
    <property type="component" value="Unassembled WGS sequence"/>
</dbReference>
<accession>A0ABU9GHF1</accession>
<dbReference type="EMBL" id="JBAKAP010000011">
    <property type="protein sequence ID" value="MEL0617444.1"/>
    <property type="molecule type" value="Genomic_DNA"/>
</dbReference>
<comment type="caution">
    <text evidence="6">The sequence shown here is derived from an EMBL/GenBank/DDBJ whole genome shotgun (WGS) entry which is preliminary data.</text>
</comment>
<organism evidence="6 7">
    <name type="scientific">Cobetia marina</name>
    <name type="common">Deleya marina</name>
    <dbReference type="NCBI Taxonomy" id="28258"/>
    <lineage>
        <taxon>Bacteria</taxon>
        <taxon>Pseudomonadati</taxon>
        <taxon>Pseudomonadota</taxon>
        <taxon>Gammaproteobacteria</taxon>
        <taxon>Oceanospirillales</taxon>
        <taxon>Halomonadaceae</taxon>
        <taxon>Cobetia</taxon>
    </lineage>
</organism>
<name>A0ABU9GHF1_COBMA</name>
<sequence length="371" mass="38599">MSSHAAASRQSTDETLPPDGATVLSAPQGALSSPAAVASSATVTASPIASLEADSSSAGGGLEALLELFTLPRVERLDWRVAREAGVVVECLRADTLDAEISGNKAWKLRLPLARALSEGRGIISCGGGWSNHLHALAAAGARLGVATHGLVRGHPEAPLTPTLKDAMANGMHLNFISRAEYKQRDQPGFSARFSDALWVPEGGGSVEGVAGLEPLAQALVTTCNGEPAPQLVLMACGSGTTLAGVLSALGERDGLRVIGVPTMNHGDQLYHRVRRLLARSGGSEQKTPEWGLWLGAQAGGFAKAPAWLIDFIQRFEAETGLQVEPVYTGKLFASLAHHLANGMIAPGTRVRVLHTGGLQGRRGYPALDAA</sequence>
<keyword evidence="7" id="KW-1185">Reference proteome</keyword>
<feature type="compositionally biased region" description="Polar residues" evidence="4">
    <location>
        <begin position="1"/>
        <end position="14"/>
    </location>
</feature>
<evidence type="ECO:0000259" key="5">
    <source>
        <dbReference type="Pfam" id="PF00291"/>
    </source>
</evidence>
<reference evidence="6 7" key="1">
    <citation type="submission" date="2024-02" db="EMBL/GenBank/DDBJ databases">
        <title>Bacteria isolated from the canopy kelp, Nereocystis luetkeana.</title>
        <authorList>
            <person name="Pfister C.A."/>
            <person name="Younker I.T."/>
            <person name="Light S.H."/>
        </authorList>
    </citation>
    <scope>NUCLEOTIDE SEQUENCE [LARGE SCALE GENOMIC DNA]</scope>
    <source>
        <strain evidence="6 7">TI.5.07</strain>
    </source>
</reference>
<protein>
    <submittedName>
        <fullName evidence="6">Pyridoxal-phosphate dependent enzyme</fullName>
    </submittedName>
</protein>
<dbReference type="InterPro" id="IPR036052">
    <property type="entry name" value="TrpB-like_PALP_sf"/>
</dbReference>
<dbReference type="SUPFAM" id="SSF53686">
    <property type="entry name" value="Tryptophan synthase beta subunit-like PLP-dependent enzymes"/>
    <property type="match status" value="1"/>
</dbReference>
<feature type="region of interest" description="Disordered" evidence="4">
    <location>
        <begin position="1"/>
        <end position="27"/>
    </location>
</feature>
<evidence type="ECO:0000313" key="6">
    <source>
        <dbReference type="EMBL" id="MEL0617444.1"/>
    </source>
</evidence>
<evidence type="ECO:0000256" key="1">
    <source>
        <dbReference type="ARBA" id="ARBA00001933"/>
    </source>
</evidence>
<evidence type="ECO:0000256" key="3">
    <source>
        <dbReference type="ARBA" id="ARBA00022898"/>
    </source>
</evidence>
<evidence type="ECO:0000256" key="2">
    <source>
        <dbReference type="ARBA" id="ARBA00008639"/>
    </source>
</evidence>
<evidence type="ECO:0000256" key="4">
    <source>
        <dbReference type="SAM" id="MobiDB-lite"/>
    </source>
</evidence>
<dbReference type="Pfam" id="PF00291">
    <property type="entry name" value="PALP"/>
    <property type="match status" value="1"/>
</dbReference>
<gene>
    <name evidence="6" type="ORF">V6243_11450</name>
</gene>
<evidence type="ECO:0000313" key="7">
    <source>
        <dbReference type="Proteomes" id="UP001378242"/>
    </source>
</evidence>
<dbReference type="InterPro" id="IPR027278">
    <property type="entry name" value="ACCD_DCysDesulf"/>
</dbReference>
<comment type="cofactor">
    <cofactor evidence="1">
        <name>pyridoxal 5'-phosphate</name>
        <dbReference type="ChEBI" id="CHEBI:597326"/>
    </cofactor>
</comment>
<dbReference type="RefSeq" id="WP_341542516.1">
    <property type="nucleotide sequence ID" value="NZ_JBAKAP010000011.1"/>
</dbReference>
<feature type="domain" description="Tryptophan synthase beta chain-like PALP" evidence="5">
    <location>
        <begin position="101"/>
        <end position="357"/>
    </location>
</feature>
<dbReference type="PANTHER" id="PTHR43780">
    <property type="entry name" value="1-AMINOCYCLOPROPANE-1-CARBOXYLATE DEAMINASE-RELATED"/>
    <property type="match status" value="1"/>
</dbReference>
<comment type="similarity">
    <text evidence="2">Belongs to the ACC deaminase/D-cysteine desulfhydrase family.</text>
</comment>